<evidence type="ECO:0000256" key="2">
    <source>
        <dbReference type="SAM" id="SignalP"/>
    </source>
</evidence>
<feature type="chain" id="PRO_5038705727" evidence="2">
    <location>
        <begin position="24"/>
        <end position="259"/>
    </location>
</feature>
<protein>
    <submittedName>
        <fullName evidence="3">Uncharacterized protein</fullName>
    </submittedName>
</protein>
<keyword evidence="4" id="KW-1185">Reference proteome</keyword>
<reference evidence="3 4" key="1">
    <citation type="submission" date="2017-11" db="EMBL/GenBank/DDBJ databases">
        <title>Bacillus camelliae sp. nov., isolated from pu'er tea.</title>
        <authorList>
            <person name="Niu L."/>
        </authorList>
    </citation>
    <scope>NUCLEOTIDE SEQUENCE [LARGE SCALE GENOMIC DNA]</scope>
    <source>
        <strain evidence="3 4">7578-1</strain>
    </source>
</reference>
<gene>
    <name evidence="3" type="ORF">CWO92_21050</name>
</gene>
<evidence type="ECO:0000313" key="3">
    <source>
        <dbReference type="EMBL" id="PKR83029.1"/>
    </source>
</evidence>
<keyword evidence="2" id="KW-0732">Signal</keyword>
<organism evidence="3 4">
    <name type="scientific">Heyndrickxia camelliae</name>
    <dbReference type="NCBI Taxonomy" id="1707093"/>
    <lineage>
        <taxon>Bacteria</taxon>
        <taxon>Bacillati</taxon>
        <taxon>Bacillota</taxon>
        <taxon>Bacilli</taxon>
        <taxon>Bacillales</taxon>
        <taxon>Bacillaceae</taxon>
        <taxon>Heyndrickxia</taxon>
    </lineage>
</organism>
<feature type="compositionally biased region" description="Low complexity" evidence="1">
    <location>
        <begin position="41"/>
        <end position="57"/>
    </location>
</feature>
<dbReference type="EMBL" id="PIQO01000023">
    <property type="protein sequence ID" value="PKR83029.1"/>
    <property type="molecule type" value="Genomic_DNA"/>
</dbReference>
<comment type="caution">
    <text evidence="3">The sequence shown here is derived from an EMBL/GenBank/DDBJ whole genome shotgun (WGS) entry which is preliminary data.</text>
</comment>
<evidence type="ECO:0000313" key="4">
    <source>
        <dbReference type="Proteomes" id="UP000233440"/>
    </source>
</evidence>
<evidence type="ECO:0000256" key="1">
    <source>
        <dbReference type="SAM" id="MobiDB-lite"/>
    </source>
</evidence>
<dbReference type="AlphaFoldDB" id="A0A2N3LEK8"/>
<dbReference type="RefSeq" id="WP_101356174.1">
    <property type="nucleotide sequence ID" value="NZ_PIQO01000023.1"/>
</dbReference>
<dbReference type="Proteomes" id="UP000233440">
    <property type="component" value="Unassembled WGS sequence"/>
</dbReference>
<proteinExistence type="predicted"/>
<name>A0A2N3LEK8_9BACI</name>
<feature type="compositionally biased region" description="Basic and acidic residues" evidence="1">
    <location>
        <begin position="65"/>
        <end position="78"/>
    </location>
</feature>
<accession>A0A2N3LEK8</accession>
<feature type="region of interest" description="Disordered" evidence="1">
    <location>
        <begin position="32"/>
        <end position="86"/>
    </location>
</feature>
<feature type="signal peptide" evidence="2">
    <location>
        <begin position="1"/>
        <end position="23"/>
    </location>
</feature>
<sequence length="259" mass="28308">MKKIKLITSAVLSLGVLSSSIFYFNGNSAEAEASTNSKSAKTQTVTTNKQKQTSVKTITTASTSPKKEVSQLKTEKKPTSTPKTTLSLKVENKGTNQPVQNKQTVQSAKSVTTVKAVHKTATVSTKPVAATVKTANRDNTKVQTTSNTAKPKIITQSPSTPKVVSKPSSNTFTKLTIESKFYVMSQQDSDTKTGYVALVGEVGKNKNQFPRYYEYNKDGYQGTLSITQVYLTPDTQNETDPAKQKFYSYYQGTIKKVVK</sequence>